<dbReference type="Gene3D" id="3.40.50.300">
    <property type="entry name" value="P-loop containing nucleotide triphosphate hydrolases"/>
    <property type="match status" value="1"/>
</dbReference>
<reference evidence="1 2" key="1">
    <citation type="journal article" date="2016" name="Environ. Microbiol.">
        <title>New Methyloceanibacter diversity from North Sea sediments includes methanotroph containing solely the soluble methane monooxygenase.</title>
        <authorList>
            <person name="Vekeman B."/>
            <person name="Kerckhof F.M."/>
            <person name="Cremers G."/>
            <person name="de Vos P."/>
            <person name="Vandamme P."/>
            <person name="Boon N."/>
            <person name="Op den Camp H.J."/>
            <person name="Heylen K."/>
        </authorList>
    </citation>
    <scope>NUCLEOTIDE SEQUENCE [LARGE SCALE GENOMIC DNA]</scope>
    <source>
        <strain evidence="1 2">R-67176</strain>
    </source>
</reference>
<evidence type="ECO:0000313" key="1">
    <source>
        <dbReference type="EMBL" id="ODR95655.1"/>
    </source>
</evidence>
<evidence type="ECO:0008006" key="3">
    <source>
        <dbReference type="Google" id="ProtNLM"/>
    </source>
</evidence>
<dbReference type="EMBL" id="LPWE01000010">
    <property type="protein sequence ID" value="ODR95655.1"/>
    <property type="molecule type" value="Genomic_DNA"/>
</dbReference>
<sequence>MDTPPVHFVYHVPKCAGRTIDRHLAGALPANAYHRLRRRRGLGRLATGYDTSHLPDPNETQIVSSHYLGISIDSLFQDRLIKRSMLLRDPASHFVSYYNYRMTRYINEGLQPYGIDIAYGAMRRNFITHYILNNFLELNWVQIASLSDEDKYDLANAFLSMFWFVGDYTLCDDLLGALGDRLDISANARLHNGLADLSRGAGWTPLTLDLLPQSTVARIQADNRIDQRLWETWREARHETGAVRPAALENGAASFVGGEAIRFVHQIVRRLQRRWGHFDTGVAVPQRDPATIV</sequence>
<dbReference type="AlphaFoldDB" id="A0A1E3VQ53"/>
<evidence type="ECO:0000313" key="2">
    <source>
        <dbReference type="Proteomes" id="UP000094172"/>
    </source>
</evidence>
<dbReference type="STRING" id="1774970.AUC70_01840"/>
<comment type="caution">
    <text evidence="1">The sequence shown here is derived from an EMBL/GenBank/DDBJ whole genome shotgun (WGS) entry which is preliminary data.</text>
</comment>
<dbReference type="Proteomes" id="UP000094172">
    <property type="component" value="Unassembled WGS sequence"/>
</dbReference>
<proteinExistence type="predicted"/>
<name>A0A1E3VQ53_9HYPH</name>
<protein>
    <recommendedName>
        <fullName evidence="3">Sulfotransferase domain-containing protein</fullName>
    </recommendedName>
</protein>
<organism evidence="1 2">
    <name type="scientific">Methyloceanibacter stevinii</name>
    <dbReference type="NCBI Taxonomy" id="1774970"/>
    <lineage>
        <taxon>Bacteria</taxon>
        <taxon>Pseudomonadati</taxon>
        <taxon>Pseudomonadota</taxon>
        <taxon>Alphaproteobacteria</taxon>
        <taxon>Hyphomicrobiales</taxon>
        <taxon>Hyphomicrobiaceae</taxon>
        <taxon>Methyloceanibacter</taxon>
    </lineage>
</organism>
<dbReference type="InterPro" id="IPR027417">
    <property type="entry name" value="P-loop_NTPase"/>
</dbReference>
<accession>A0A1E3VQ53</accession>
<gene>
    <name evidence="1" type="ORF">AUC70_01840</name>
</gene>
<keyword evidence="2" id="KW-1185">Reference proteome</keyword>